<protein>
    <submittedName>
        <fullName evidence="1">Uncharacterized protein</fullName>
    </submittedName>
</protein>
<dbReference type="AlphaFoldDB" id="A0A0E9VVI1"/>
<name>A0A0E9VVI1_ANGAN</name>
<accession>A0A0E9VVI1</accession>
<reference evidence="1" key="2">
    <citation type="journal article" date="2015" name="Fish Shellfish Immunol.">
        <title>Early steps in the European eel (Anguilla anguilla)-Vibrio vulnificus interaction in the gills: Role of the RtxA13 toxin.</title>
        <authorList>
            <person name="Callol A."/>
            <person name="Pajuelo D."/>
            <person name="Ebbesson L."/>
            <person name="Teles M."/>
            <person name="MacKenzie S."/>
            <person name="Amaro C."/>
        </authorList>
    </citation>
    <scope>NUCLEOTIDE SEQUENCE</scope>
</reference>
<dbReference type="EMBL" id="GBXM01025875">
    <property type="protein sequence ID" value="JAH82702.1"/>
    <property type="molecule type" value="Transcribed_RNA"/>
</dbReference>
<proteinExistence type="predicted"/>
<reference evidence="1" key="1">
    <citation type="submission" date="2014-11" db="EMBL/GenBank/DDBJ databases">
        <authorList>
            <person name="Amaro Gonzalez C."/>
        </authorList>
    </citation>
    <scope>NUCLEOTIDE SEQUENCE</scope>
</reference>
<evidence type="ECO:0000313" key="1">
    <source>
        <dbReference type="EMBL" id="JAH81310.1"/>
    </source>
</evidence>
<sequence length="54" mass="6447">MWVFHMKLYCTFMGHCIRYNYLVLGMTPVCLQDILNYLEHGLVLETFLRDFGPC</sequence>
<organism evidence="1">
    <name type="scientific">Anguilla anguilla</name>
    <name type="common">European freshwater eel</name>
    <name type="synonym">Muraena anguilla</name>
    <dbReference type="NCBI Taxonomy" id="7936"/>
    <lineage>
        <taxon>Eukaryota</taxon>
        <taxon>Metazoa</taxon>
        <taxon>Chordata</taxon>
        <taxon>Craniata</taxon>
        <taxon>Vertebrata</taxon>
        <taxon>Euteleostomi</taxon>
        <taxon>Actinopterygii</taxon>
        <taxon>Neopterygii</taxon>
        <taxon>Teleostei</taxon>
        <taxon>Anguilliformes</taxon>
        <taxon>Anguillidae</taxon>
        <taxon>Anguilla</taxon>
    </lineage>
</organism>
<dbReference type="EMBL" id="GBXM01027267">
    <property type="protein sequence ID" value="JAH81310.1"/>
    <property type="molecule type" value="Transcribed_RNA"/>
</dbReference>